<evidence type="ECO:0000256" key="7">
    <source>
        <dbReference type="ARBA" id="ARBA00023004"/>
    </source>
</evidence>
<dbReference type="Gene3D" id="2.40.30.10">
    <property type="entry name" value="Translation factors"/>
    <property type="match status" value="1"/>
</dbReference>
<dbReference type="GO" id="GO:0016491">
    <property type="term" value="F:oxidoreductase activity"/>
    <property type="evidence" value="ECO:0007669"/>
    <property type="project" value="UniProtKB-KW"/>
</dbReference>
<dbReference type="Proteomes" id="UP000198820">
    <property type="component" value="Unassembled WGS sequence"/>
</dbReference>
<organism evidence="11 12">
    <name type="scientific">Psychroflexus halocasei</name>
    <dbReference type="NCBI Taxonomy" id="908615"/>
    <lineage>
        <taxon>Bacteria</taxon>
        <taxon>Pseudomonadati</taxon>
        <taxon>Bacteroidota</taxon>
        <taxon>Flavobacteriia</taxon>
        <taxon>Flavobacteriales</taxon>
        <taxon>Flavobacteriaceae</taxon>
        <taxon>Psychroflexus</taxon>
    </lineage>
</organism>
<keyword evidence="4" id="KW-0479">Metal-binding</keyword>
<dbReference type="InterPro" id="IPR017938">
    <property type="entry name" value="Riboflavin_synthase-like_b-brl"/>
</dbReference>
<evidence type="ECO:0000256" key="3">
    <source>
        <dbReference type="ARBA" id="ARBA00022714"/>
    </source>
</evidence>
<feature type="domain" description="2Fe-2S ferredoxin-type" evidence="9">
    <location>
        <begin position="257"/>
        <end position="347"/>
    </location>
</feature>
<keyword evidence="7" id="KW-0408">Iron</keyword>
<dbReference type="GO" id="GO:0046872">
    <property type="term" value="F:metal ion binding"/>
    <property type="evidence" value="ECO:0007669"/>
    <property type="project" value="UniProtKB-KW"/>
</dbReference>
<name>A0A1H4BIC6_9FLAO</name>
<dbReference type="EMBL" id="FNQF01000006">
    <property type="protein sequence ID" value="SEA47901.1"/>
    <property type="molecule type" value="Genomic_DNA"/>
</dbReference>
<dbReference type="GO" id="GO:0051537">
    <property type="term" value="F:2 iron, 2 sulfur cluster binding"/>
    <property type="evidence" value="ECO:0007669"/>
    <property type="project" value="UniProtKB-KW"/>
</dbReference>
<dbReference type="InterPro" id="IPR001709">
    <property type="entry name" value="Flavoprot_Pyr_Nucl_cyt_Rdtase"/>
</dbReference>
<dbReference type="InterPro" id="IPR039261">
    <property type="entry name" value="FNR_nucleotide-bd"/>
</dbReference>
<dbReference type="InterPro" id="IPR001433">
    <property type="entry name" value="OxRdtase_FAD/NAD-bd"/>
</dbReference>
<evidence type="ECO:0000256" key="8">
    <source>
        <dbReference type="ARBA" id="ARBA00023014"/>
    </source>
</evidence>
<dbReference type="SUPFAM" id="SSF63380">
    <property type="entry name" value="Riboflavin synthase domain-like"/>
    <property type="match status" value="1"/>
</dbReference>
<dbReference type="Pfam" id="PF00970">
    <property type="entry name" value="FAD_binding_6"/>
    <property type="match status" value="1"/>
</dbReference>
<keyword evidence="3" id="KW-0001">2Fe-2S</keyword>
<evidence type="ECO:0000256" key="1">
    <source>
        <dbReference type="ARBA" id="ARBA00001974"/>
    </source>
</evidence>
<comment type="cofactor">
    <cofactor evidence="1">
        <name>FAD</name>
        <dbReference type="ChEBI" id="CHEBI:57692"/>
    </cofactor>
</comment>
<dbReference type="InterPro" id="IPR001041">
    <property type="entry name" value="2Fe-2S_ferredoxin-type"/>
</dbReference>
<dbReference type="Gene3D" id="3.10.20.30">
    <property type="match status" value="1"/>
</dbReference>
<dbReference type="AlphaFoldDB" id="A0A1H4BIC6"/>
<dbReference type="InterPro" id="IPR006058">
    <property type="entry name" value="2Fe2S_fd_BS"/>
</dbReference>
<evidence type="ECO:0000256" key="4">
    <source>
        <dbReference type="ARBA" id="ARBA00022723"/>
    </source>
</evidence>
<dbReference type="PANTHER" id="PTHR47354:SF8">
    <property type="entry name" value="1,2-PHENYLACETYL-COA EPOXIDASE, SUBUNIT E"/>
    <property type="match status" value="1"/>
</dbReference>
<dbReference type="SUPFAM" id="SSF54292">
    <property type="entry name" value="2Fe-2S ferredoxin-like"/>
    <property type="match status" value="1"/>
</dbReference>
<dbReference type="RefSeq" id="WP_093244254.1">
    <property type="nucleotide sequence ID" value="NZ_FNQF01000006.1"/>
</dbReference>
<dbReference type="InterPro" id="IPR008333">
    <property type="entry name" value="Cbr1-like_FAD-bd_dom"/>
</dbReference>
<dbReference type="GO" id="GO:0050660">
    <property type="term" value="F:flavin adenine dinucleotide binding"/>
    <property type="evidence" value="ECO:0007669"/>
    <property type="project" value="TreeGrafter"/>
</dbReference>
<gene>
    <name evidence="11" type="ORF">SAMN05421540_10655</name>
</gene>
<dbReference type="InterPro" id="IPR036010">
    <property type="entry name" value="2Fe-2S_ferredoxin-like_sf"/>
</dbReference>
<dbReference type="PRINTS" id="PR00410">
    <property type="entry name" value="PHEHYDRXLASE"/>
</dbReference>
<evidence type="ECO:0000256" key="6">
    <source>
        <dbReference type="ARBA" id="ARBA00023002"/>
    </source>
</evidence>
<dbReference type="SUPFAM" id="SSF52343">
    <property type="entry name" value="Ferredoxin reductase-like, C-terminal NADP-linked domain"/>
    <property type="match status" value="1"/>
</dbReference>
<feature type="domain" description="FAD-binding FR-type" evidence="10">
    <location>
        <begin position="2"/>
        <end position="105"/>
    </location>
</feature>
<evidence type="ECO:0000256" key="5">
    <source>
        <dbReference type="ARBA" id="ARBA00022827"/>
    </source>
</evidence>
<evidence type="ECO:0000259" key="9">
    <source>
        <dbReference type="PROSITE" id="PS51085"/>
    </source>
</evidence>
<dbReference type="PROSITE" id="PS00197">
    <property type="entry name" value="2FE2S_FER_1"/>
    <property type="match status" value="1"/>
</dbReference>
<accession>A0A1H4BIC6</accession>
<keyword evidence="2" id="KW-0285">Flavoprotein</keyword>
<dbReference type="PANTHER" id="PTHR47354">
    <property type="entry name" value="NADH OXIDOREDUCTASE HCR"/>
    <property type="match status" value="1"/>
</dbReference>
<dbReference type="Gene3D" id="3.40.50.80">
    <property type="entry name" value="Nucleotide-binding domain of ferredoxin-NADP reductase (FNR) module"/>
    <property type="match status" value="1"/>
</dbReference>
<evidence type="ECO:0000259" key="10">
    <source>
        <dbReference type="PROSITE" id="PS51384"/>
    </source>
</evidence>
<dbReference type="PROSITE" id="PS51085">
    <property type="entry name" value="2FE2S_FER_2"/>
    <property type="match status" value="1"/>
</dbReference>
<evidence type="ECO:0000313" key="11">
    <source>
        <dbReference type="EMBL" id="SEA47901.1"/>
    </source>
</evidence>
<dbReference type="Pfam" id="PF00175">
    <property type="entry name" value="NAD_binding_1"/>
    <property type="match status" value="1"/>
</dbReference>
<protein>
    <submittedName>
        <fullName evidence="11">Ring-1,2-phenylacetyl-CoA epoxidase subunit PaaE</fullName>
    </submittedName>
</protein>
<dbReference type="PROSITE" id="PS51384">
    <property type="entry name" value="FAD_FR"/>
    <property type="match status" value="1"/>
</dbReference>
<dbReference type="Pfam" id="PF00111">
    <property type="entry name" value="Fer2"/>
    <property type="match status" value="1"/>
</dbReference>
<dbReference type="InterPro" id="IPR050415">
    <property type="entry name" value="MRET"/>
</dbReference>
<dbReference type="CDD" id="cd00207">
    <property type="entry name" value="fer2"/>
    <property type="match status" value="1"/>
</dbReference>
<keyword evidence="5" id="KW-0274">FAD</keyword>
<evidence type="ECO:0000256" key="2">
    <source>
        <dbReference type="ARBA" id="ARBA00022630"/>
    </source>
</evidence>
<keyword evidence="12" id="KW-1185">Reference proteome</keyword>
<keyword evidence="6" id="KW-0560">Oxidoreductase</keyword>
<dbReference type="InterPro" id="IPR012675">
    <property type="entry name" value="Beta-grasp_dom_sf"/>
</dbReference>
<keyword evidence="8" id="KW-0411">Iron-sulfur</keyword>
<dbReference type="CDD" id="cd06214">
    <property type="entry name" value="PA_degradation_oxidoreductase_like"/>
    <property type="match status" value="1"/>
</dbReference>
<evidence type="ECO:0000313" key="12">
    <source>
        <dbReference type="Proteomes" id="UP000198820"/>
    </source>
</evidence>
<dbReference type="STRING" id="908615.SAMN05421540_10655"/>
<dbReference type="InterPro" id="IPR017927">
    <property type="entry name" value="FAD-bd_FR_type"/>
</dbReference>
<reference evidence="11 12" key="1">
    <citation type="submission" date="2016-10" db="EMBL/GenBank/DDBJ databases">
        <authorList>
            <person name="de Groot N.N."/>
        </authorList>
    </citation>
    <scope>NUCLEOTIDE SEQUENCE [LARGE SCALE GENOMIC DNA]</scope>
    <source>
        <strain evidence="11 12">DSM 23581</strain>
    </source>
</reference>
<dbReference type="PRINTS" id="PR00371">
    <property type="entry name" value="FPNCR"/>
</dbReference>
<sequence length="347" mass="39338">MSNFHTIKVKGIKRQTPKAVELTLDIPENLKEEFKHKAGQYLTFEKTLNGNTERRSYSISSHNTENKSVVVKAIENGVFSNYVNSELKAGDTLDVHPPEGFFKLPDNSESKNFIAFAAGSGITPIMSMIKHSLKDNDDTKFVLVYGNKSPESTIYINELLELQKKYNERFFIEFVYSETKEDNATFGRIEKPTINYVVKNKYKSIDFSNYFLCGPEEMIDQVKNVLLENDIAEEKINFELFFSSEDAKPTEAHDGATQIKVILDDEEFEFTMQKDERVLNAVLDQDIDAPYSCKGGICSSCVAKITEGEVEMVKNQILTDEDLDEGLVLTCQSLPKTGKITIDYDDI</sequence>
<proteinExistence type="predicted"/>